<dbReference type="InterPro" id="IPR037523">
    <property type="entry name" value="VOC_core"/>
</dbReference>
<dbReference type="EMBL" id="NCSJ02000535">
    <property type="protein sequence ID" value="RFU24000.1"/>
    <property type="molecule type" value="Genomic_DNA"/>
</dbReference>
<comment type="caution">
    <text evidence="2">The sequence shown here is derived from an EMBL/GenBank/DDBJ whole genome shotgun (WGS) entry which is preliminary data.</text>
</comment>
<keyword evidence="3" id="KW-1185">Reference proteome</keyword>
<protein>
    <recommendedName>
        <fullName evidence="1">VOC domain-containing protein</fullName>
    </recommendedName>
</protein>
<dbReference type="OrthoDB" id="5371818at2759"/>
<dbReference type="Gene3D" id="3.10.180.10">
    <property type="entry name" value="2,3-Dihydroxybiphenyl 1,2-Dioxygenase, domain 1"/>
    <property type="match status" value="1"/>
</dbReference>
<dbReference type="InterPro" id="IPR029068">
    <property type="entry name" value="Glyas_Bleomycin-R_OHBP_Dase"/>
</dbReference>
<dbReference type="PROSITE" id="PS51819">
    <property type="entry name" value="VOC"/>
    <property type="match status" value="1"/>
</dbReference>
<dbReference type="Pfam" id="PF00903">
    <property type="entry name" value="Glyoxalase"/>
    <property type="match status" value="1"/>
</dbReference>
<evidence type="ECO:0000259" key="1">
    <source>
        <dbReference type="PROSITE" id="PS51819"/>
    </source>
</evidence>
<reference evidence="2 3" key="1">
    <citation type="submission" date="2018-05" db="EMBL/GenBank/DDBJ databases">
        <title>Draft genome sequence of Scytalidium lignicola DSM 105466, a ubiquitous saprotrophic fungus.</title>
        <authorList>
            <person name="Buettner E."/>
            <person name="Gebauer A.M."/>
            <person name="Hofrichter M."/>
            <person name="Liers C."/>
            <person name="Kellner H."/>
        </authorList>
    </citation>
    <scope>NUCLEOTIDE SEQUENCE [LARGE SCALE GENOMIC DNA]</scope>
    <source>
        <strain evidence="2 3">DSM 105466</strain>
    </source>
</reference>
<gene>
    <name evidence="2" type="ORF">B7463_g12339</name>
</gene>
<feature type="domain" description="VOC" evidence="1">
    <location>
        <begin position="16"/>
        <end position="136"/>
    </location>
</feature>
<feature type="non-terminal residue" evidence="2">
    <location>
        <position position="198"/>
    </location>
</feature>
<dbReference type="Proteomes" id="UP000258309">
    <property type="component" value="Unassembled WGS sequence"/>
</dbReference>
<name>A0A3E2GSE7_SCYLI</name>
<evidence type="ECO:0000313" key="2">
    <source>
        <dbReference type="EMBL" id="RFU24000.1"/>
    </source>
</evidence>
<organism evidence="2 3">
    <name type="scientific">Scytalidium lignicola</name>
    <name type="common">Hyphomycete</name>
    <dbReference type="NCBI Taxonomy" id="5539"/>
    <lineage>
        <taxon>Eukaryota</taxon>
        <taxon>Fungi</taxon>
        <taxon>Dikarya</taxon>
        <taxon>Ascomycota</taxon>
        <taxon>Pezizomycotina</taxon>
        <taxon>Leotiomycetes</taxon>
        <taxon>Leotiomycetes incertae sedis</taxon>
        <taxon>Scytalidium</taxon>
    </lineage>
</organism>
<dbReference type="SUPFAM" id="SSF54593">
    <property type="entry name" value="Glyoxalase/Bleomycin resistance protein/Dihydroxybiphenyl dioxygenase"/>
    <property type="match status" value="1"/>
</dbReference>
<accession>A0A3E2GSE7</accession>
<dbReference type="AlphaFoldDB" id="A0A3E2GSE7"/>
<evidence type="ECO:0000313" key="3">
    <source>
        <dbReference type="Proteomes" id="UP000258309"/>
    </source>
</evidence>
<dbReference type="InterPro" id="IPR004360">
    <property type="entry name" value="Glyas_Fos-R_dOase_dom"/>
</dbReference>
<feature type="non-terminal residue" evidence="2">
    <location>
        <position position="1"/>
    </location>
</feature>
<dbReference type="OMA" id="GITPFRC"/>
<proteinExistence type="predicted"/>
<sequence>MTTTGSDVSKQQSPTKLAHFVLRTSPEHYNKMIDFYTTFVGGIVSRHEQISFIRYDDEHHRIGIMCQSNIHRGPPNPTSPGLDHVCFTYANLKDLSAAYRVRKGRGMTPHWCTNHGPGTSMYYKDPDGNLVECQVDNFDNMDHAIEFIHGEEFKENPIGVDFDPEELFAKLDQGVDEHVLKKRANIGPRTDLPALFVR</sequence>